<accession>A0A9P1FJ79</accession>
<proteinExistence type="predicted"/>
<reference evidence="3 4" key="2">
    <citation type="submission" date="2024-05" db="EMBL/GenBank/DDBJ databases">
        <authorList>
            <person name="Chen Y."/>
            <person name="Shah S."/>
            <person name="Dougan E. K."/>
            <person name="Thang M."/>
            <person name="Chan C."/>
        </authorList>
    </citation>
    <scope>NUCLEOTIDE SEQUENCE [LARGE SCALE GENOMIC DNA]</scope>
</reference>
<evidence type="ECO:0000313" key="2">
    <source>
        <dbReference type="EMBL" id="CAI3978168.1"/>
    </source>
</evidence>
<evidence type="ECO:0000313" key="3">
    <source>
        <dbReference type="EMBL" id="CAL4765480.1"/>
    </source>
</evidence>
<protein>
    <submittedName>
        <fullName evidence="3">Pentacotripeptide-repeat region of PRORP domain-containing protein</fullName>
    </submittedName>
</protein>
<dbReference type="EMBL" id="CAMXCT010000391">
    <property type="protein sequence ID" value="CAI3978168.1"/>
    <property type="molecule type" value="Genomic_DNA"/>
</dbReference>
<organism evidence="2">
    <name type="scientific">Cladocopium goreaui</name>
    <dbReference type="NCBI Taxonomy" id="2562237"/>
    <lineage>
        <taxon>Eukaryota</taxon>
        <taxon>Sar</taxon>
        <taxon>Alveolata</taxon>
        <taxon>Dinophyceae</taxon>
        <taxon>Suessiales</taxon>
        <taxon>Symbiodiniaceae</taxon>
        <taxon>Cladocopium</taxon>
    </lineage>
</organism>
<comment type="caution">
    <text evidence="2">The sequence shown here is derived from an EMBL/GenBank/DDBJ whole genome shotgun (WGS) entry which is preliminary data.</text>
</comment>
<feature type="region of interest" description="Disordered" evidence="1">
    <location>
        <begin position="1"/>
        <end position="26"/>
    </location>
</feature>
<reference evidence="2" key="1">
    <citation type="submission" date="2022-10" db="EMBL/GenBank/DDBJ databases">
        <authorList>
            <person name="Chen Y."/>
            <person name="Dougan E. K."/>
            <person name="Chan C."/>
            <person name="Rhodes N."/>
            <person name="Thang M."/>
        </authorList>
    </citation>
    <scope>NUCLEOTIDE SEQUENCE</scope>
</reference>
<dbReference type="EMBL" id="CAMXCT020000391">
    <property type="protein sequence ID" value="CAL1131543.1"/>
    <property type="molecule type" value="Genomic_DNA"/>
</dbReference>
<keyword evidence="4" id="KW-1185">Reference proteome</keyword>
<evidence type="ECO:0000313" key="4">
    <source>
        <dbReference type="Proteomes" id="UP001152797"/>
    </source>
</evidence>
<dbReference type="Proteomes" id="UP001152797">
    <property type="component" value="Unassembled WGS sequence"/>
</dbReference>
<sequence>MQDASRPFRLSHLRSRTPGTPGAEAQQKPEWFIAKKVLPERTRKYVDFARALRDPSLMKVERLNLVLRSLTKRRWSLAIALVAALWQRGMEYAPSRDSTVAFPGSNLVRALRLGMQWELAMVQSACNDPQSRRMIAGNCGLARQWHQALAGLCSLRSAGIELTNDAIRGTFTAPDDAWQGSLKFLRMLRRTALVPSSVEFSKVLSFSAPASWSYTLYFLTLARMEAVEITDRTSSASFSAFCQRFRPWKYACRLLRDFKQWAVVLQRSSFNSALGVFAQRPSLWKQVLGFARCIDVDSLDSGHLDAFRMARARQVAETLRSRRARVSPQALSMVEGLESTRPSLIDLQAALKACNESSEWDMALQISQRLAVMVKGLL</sequence>
<dbReference type="AlphaFoldDB" id="A0A9P1FJ79"/>
<name>A0A9P1FJ79_9DINO</name>
<evidence type="ECO:0000256" key="1">
    <source>
        <dbReference type="SAM" id="MobiDB-lite"/>
    </source>
</evidence>
<dbReference type="EMBL" id="CAMXCT030000391">
    <property type="protein sequence ID" value="CAL4765480.1"/>
    <property type="molecule type" value="Genomic_DNA"/>
</dbReference>
<gene>
    <name evidence="2" type="ORF">C1SCF055_LOCUS6241</name>
</gene>